<gene>
    <name evidence="4" type="ORF">SAMN05421813_105104</name>
</gene>
<dbReference type="PANTHER" id="PTHR45954">
    <property type="entry name" value="LD33695P"/>
    <property type="match status" value="1"/>
</dbReference>
<dbReference type="SUPFAM" id="SSF48452">
    <property type="entry name" value="TPR-like"/>
    <property type="match status" value="2"/>
</dbReference>
<proteinExistence type="predicted"/>
<protein>
    <recommendedName>
        <fullName evidence="6">Tetratricopeptide repeat-containing protein</fullName>
    </recommendedName>
</protein>
<organism evidence="4 5">
    <name type="scientific">Daejeonella rubra</name>
    <dbReference type="NCBI Taxonomy" id="990371"/>
    <lineage>
        <taxon>Bacteria</taxon>
        <taxon>Pseudomonadati</taxon>
        <taxon>Bacteroidota</taxon>
        <taxon>Sphingobacteriia</taxon>
        <taxon>Sphingobacteriales</taxon>
        <taxon>Sphingobacteriaceae</taxon>
        <taxon>Daejeonella</taxon>
    </lineage>
</organism>
<keyword evidence="3" id="KW-0677">Repeat</keyword>
<evidence type="ECO:0008006" key="6">
    <source>
        <dbReference type="Google" id="ProtNLM"/>
    </source>
</evidence>
<evidence type="ECO:0000313" key="5">
    <source>
        <dbReference type="Proteomes" id="UP000199226"/>
    </source>
</evidence>
<evidence type="ECO:0000256" key="2">
    <source>
        <dbReference type="ARBA" id="ARBA00022490"/>
    </source>
</evidence>
<dbReference type="Gene3D" id="1.25.40.10">
    <property type="entry name" value="Tetratricopeptide repeat domain"/>
    <property type="match status" value="2"/>
</dbReference>
<dbReference type="Proteomes" id="UP000199226">
    <property type="component" value="Unassembled WGS sequence"/>
</dbReference>
<dbReference type="InterPro" id="IPR052386">
    <property type="entry name" value="GPSM"/>
</dbReference>
<dbReference type="GO" id="GO:0005092">
    <property type="term" value="F:GDP-dissociation inhibitor activity"/>
    <property type="evidence" value="ECO:0007669"/>
    <property type="project" value="TreeGrafter"/>
</dbReference>
<dbReference type="GO" id="GO:0001965">
    <property type="term" value="F:G-protein alpha-subunit binding"/>
    <property type="evidence" value="ECO:0007669"/>
    <property type="project" value="TreeGrafter"/>
</dbReference>
<sequence length="361" mass="40328">MNFKPIFYLILIIGSTSGICLAESIPVKSIPAYWSIVQVPTGFDSLKVSIKKKASLTGINDVKEYLNALQFREQLKASDNPPLIFPTSAGVYNGSLQSDSLSAFNQLIFLSRNLGDRNAEAGVLHSYGIINALKGDMDHALILFNEALIINLELNNTSAIVKNYLNLARVNSFNGNFTEAIKYSHALVDISTSTRSNSSLAEGYMSLANLWTVQKNFQEAETMVLRKALPLYFYKLKDKSGTMKCYDQLALIYQQQKRFSEAKWFYIQSNMLARKVNDPSGIVNSLVNLAHVKMSIGDHLLALRDIREAEQLSVKHKYNYKLIEIKSDLAELYTKLGDPVAANSAFSEFSVLKDALLRKAL</sequence>
<dbReference type="InterPro" id="IPR011990">
    <property type="entry name" value="TPR-like_helical_dom_sf"/>
</dbReference>
<name>A0A1G9Q361_9SPHI</name>
<comment type="subcellular location">
    <subcellularLocation>
        <location evidence="1">Cytoplasm</location>
    </subcellularLocation>
</comment>
<dbReference type="GO" id="GO:0005938">
    <property type="term" value="C:cell cortex"/>
    <property type="evidence" value="ECO:0007669"/>
    <property type="project" value="TreeGrafter"/>
</dbReference>
<evidence type="ECO:0000313" key="4">
    <source>
        <dbReference type="EMBL" id="SDM05446.1"/>
    </source>
</evidence>
<dbReference type="PANTHER" id="PTHR45954:SF1">
    <property type="entry name" value="LD33695P"/>
    <property type="match status" value="1"/>
</dbReference>
<keyword evidence="2" id="KW-0963">Cytoplasm</keyword>
<dbReference type="RefSeq" id="WP_090701438.1">
    <property type="nucleotide sequence ID" value="NZ_FNHH01000005.1"/>
</dbReference>
<evidence type="ECO:0000256" key="3">
    <source>
        <dbReference type="ARBA" id="ARBA00022737"/>
    </source>
</evidence>
<dbReference type="STRING" id="990371.SAMN05421813_105104"/>
<keyword evidence="5" id="KW-1185">Reference proteome</keyword>
<dbReference type="AlphaFoldDB" id="A0A1G9Q361"/>
<evidence type="ECO:0000256" key="1">
    <source>
        <dbReference type="ARBA" id="ARBA00004496"/>
    </source>
</evidence>
<dbReference type="EMBL" id="FNHH01000005">
    <property type="protein sequence ID" value="SDM05446.1"/>
    <property type="molecule type" value="Genomic_DNA"/>
</dbReference>
<accession>A0A1G9Q361</accession>
<reference evidence="5" key="1">
    <citation type="submission" date="2016-10" db="EMBL/GenBank/DDBJ databases">
        <authorList>
            <person name="Varghese N."/>
            <person name="Submissions S."/>
        </authorList>
    </citation>
    <scope>NUCLEOTIDE SEQUENCE [LARGE SCALE GENOMIC DNA]</scope>
    <source>
        <strain evidence="5">DSM 24536</strain>
    </source>
</reference>
<dbReference type="OrthoDB" id="789253at2"/>